<keyword evidence="1" id="KW-1133">Transmembrane helix</keyword>
<dbReference type="EMBL" id="HG799089">
    <property type="protein sequence ID" value="CDL72582.1"/>
    <property type="molecule type" value="Genomic_DNA"/>
</dbReference>
<reference evidence="2" key="2">
    <citation type="journal article" date="2014" name="Mitochondrial DNA">
        <title>The complete mitogenome of the marine bivalve Lutraria rhynchaena Jonas 1844 (Heterodonta: Bivalvia: Mactridae).</title>
        <authorList>
            <person name="Gan H.M."/>
            <person name="Tan M.H."/>
            <person name="Thai B.T."/>
            <person name="Austin C.M."/>
        </authorList>
    </citation>
    <scope>NUCLEOTIDE SEQUENCE</scope>
    <source>
        <strain evidence="2">VD8</strain>
    </source>
</reference>
<name>W1I7U7_9BIVA</name>
<dbReference type="AlphaFoldDB" id="W1I7U7"/>
<feature type="transmembrane region" description="Helical" evidence="1">
    <location>
        <begin position="15"/>
        <end position="34"/>
    </location>
</feature>
<sequence>MVLQMLKSAGSSHFVMLWWFLTFFLLVVLGWVLVKEVHPIRLAGAVLVLSLVGLMSLCFSVGPVFAVCSFLVMVGGVLVVFGYSVSLVPLESQEKVKVEGNSSLFGLLFLFVLSLIMILPFLSELSVDFSSLFIVSDCLYFSDSWGKMVSLLGFYLFLGMVVAVRICSPYKGALVR</sequence>
<evidence type="ECO:0000313" key="2">
    <source>
        <dbReference type="EMBL" id="CDL72582.1"/>
    </source>
</evidence>
<feature type="transmembrane region" description="Helical" evidence="1">
    <location>
        <begin position="71"/>
        <end position="90"/>
    </location>
</feature>
<protein>
    <submittedName>
        <fullName evidence="2">NADH dehydrogenase subunit 6</fullName>
    </submittedName>
</protein>
<organism evidence="2">
    <name type="scientific">Lutraria rhynchaena</name>
    <dbReference type="NCBI Taxonomy" id="1380851"/>
    <lineage>
        <taxon>Eukaryota</taxon>
        <taxon>Metazoa</taxon>
        <taxon>Spiralia</taxon>
        <taxon>Lophotrochozoa</taxon>
        <taxon>Mollusca</taxon>
        <taxon>Bivalvia</taxon>
        <taxon>Autobranchia</taxon>
        <taxon>Heteroconchia</taxon>
        <taxon>Euheterodonta</taxon>
        <taxon>Imparidentia</taxon>
        <taxon>Neoheterodontei</taxon>
        <taxon>Venerida</taxon>
        <taxon>Mactroidea</taxon>
        <taxon>Mactridae</taxon>
        <taxon>Lutraria</taxon>
    </lineage>
</organism>
<keyword evidence="1" id="KW-0812">Transmembrane</keyword>
<keyword evidence="2" id="KW-0496">Mitochondrion</keyword>
<keyword evidence="1" id="KW-0472">Membrane</keyword>
<reference evidence="2" key="1">
    <citation type="submission" date="2013-12" db="EMBL/GenBank/DDBJ databases">
        <authorList>
            <person name="Gan H."/>
        </authorList>
    </citation>
    <scope>NUCLEOTIDE SEQUENCE</scope>
    <source>
        <strain evidence="2">VD8</strain>
    </source>
</reference>
<proteinExistence type="predicted"/>
<evidence type="ECO:0000256" key="1">
    <source>
        <dbReference type="SAM" id="Phobius"/>
    </source>
</evidence>
<feature type="transmembrane region" description="Helical" evidence="1">
    <location>
        <begin position="46"/>
        <end position="65"/>
    </location>
</feature>
<feature type="transmembrane region" description="Helical" evidence="1">
    <location>
        <begin position="149"/>
        <end position="167"/>
    </location>
</feature>
<gene>
    <name evidence="2" type="primary">nad6</name>
</gene>
<accession>W1I7U7</accession>
<geneLocation type="mitochondrion" evidence="2"/>
<feature type="transmembrane region" description="Helical" evidence="1">
    <location>
        <begin position="102"/>
        <end position="122"/>
    </location>
</feature>